<organism evidence="1 2">
    <name type="scientific">Hygrophoropsis aurantiaca</name>
    <dbReference type="NCBI Taxonomy" id="72124"/>
    <lineage>
        <taxon>Eukaryota</taxon>
        <taxon>Fungi</taxon>
        <taxon>Dikarya</taxon>
        <taxon>Basidiomycota</taxon>
        <taxon>Agaricomycotina</taxon>
        <taxon>Agaricomycetes</taxon>
        <taxon>Agaricomycetidae</taxon>
        <taxon>Boletales</taxon>
        <taxon>Coniophorineae</taxon>
        <taxon>Hygrophoropsidaceae</taxon>
        <taxon>Hygrophoropsis</taxon>
    </lineage>
</organism>
<proteinExistence type="predicted"/>
<keyword evidence="2" id="KW-1185">Reference proteome</keyword>
<accession>A0ACB7ZU52</accession>
<evidence type="ECO:0000313" key="1">
    <source>
        <dbReference type="EMBL" id="KAH7904735.1"/>
    </source>
</evidence>
<dbReference type="EMBL" id="MU268377">
    <property type="protein sequence ID" value="KAH7904735.1"/>
    <property type="molecule type" value="Genomic_DNA"/>
</dbReference>
<protein>
    <submittedName>
        <fullName evidence="1">Uncharacterized protein</fullName>
    </submittedName>
</protein>
<evidence type="ECO:0000313" key="2">
    <source>
        <dbReference type="Proteomes" id="UP000790377"/>
    </source>
</evidence>
<dbReference type="Proteomes" id="UP000790377">
    <property type="component" value="Unassembled WGS sequence"/>
</dbReference>
<sequence>MCFSRLFLNLLLVLAVAQRLEAARAKRTAEILAMSADDREQVEHMVSDLGMEVENIPYTAPFGDEGFDLSNEGGEHEIYEGLAQQIADLTGFVSRRVDPRVRRDRIEIQTQHWDLQIDRLVTAYLDYRARDAGDGMPSISELEDTQDSNECPALAHIELVDIFSRRQESLSSRPSHVFPNETLIYHGFLGSSPLHPTVAISIRTLANYRQVHRTCPRLSIEAQCKALCHLHNSTNQRQMPYRPYLSSQFSAAYDIYLEIIYRVDGQIKAALHHDTPNWRLLNACPPCFYQLKDEPELDIAYLVTMDGNNSLKRWGSWLYGGTPRSDSRKPRSDYWLSPEAVDRFKDEVTSKPRIPNSNDVPLDDWEDSDSTTDSPMFDCVKRWRNAGPEQRKKVFQVYDESGVFIAACRHRFVLVACDMIRSGELAKYPLAVVNELLTVYGKDGGCAYDIGCAFAKTLSNSSLGQRARASNFKMMVGAFHGHAHNRKCQLEWHPTYIKGTGHSEGEGCEHIFSSSNNLAPGTRHASSFHRHQAMEEHFAFWDADKYASLSNFLRNHYREALTAIRTLETELATIKATYNLSDDDFLTFFAQEKIYLNGLQQPPVKDRLNVRYVEILDELGRCRTEWDLAREAANNALNTAPIGSGFDQVHAMLLQTRKRVDTAYAKLQNAEGFASHMELQLGIEKRWEIGCPEYNKYKDEASLCSYRAALDELERLVVMRLFELSKLSLSGTGYKLRQQIGKALHRRSQAIRNAISRYNAQAVAVNPPRPMISWKEIADYTFLGEFDLLRQSRSDVRHEGWTKPAQREATVKFFKLQRAREEIARLNIEIRRLRTAIHDENIATTAAIADLLKTNPPLALELKRQWQTRVGVNAMHLYRLDQIECLPGFCGTRGIGIRDGAIQSIPESSDVSAPGAGDDGANGLHGTLEEVRQVISTEYTDADVLEHEEHNREMENVADFMDSIDD</sequence>
<gene>
    <name evidence="1" type="ORF">BJ138DRAFT_1106572</name>
</gene>
<reference evidence="1" key="1">
    <citation type="journal article" date="2021" name="New Phytol.">
        <title>Evolutionary innovations through gain and loss of genes in the ectomycorrhizal Boletales.</title>
        <authorList>
            <person name="Wu G."/>
            <person name="Miyauchi S."/>
            <person name="Morin E."/>
            <person name="Kuo A."/>
            <person name="Drula E."/>
            <person name="Varga T."/>
            <person name="Kohler A."/>
            <person name="Feng B."/>
            <person name="Cao Y."/>
            <person name="Lipzen A."/>
            <person name="Daum C."/>
            <person name="Hundley H."/>
            <person name="Pangilinan J."/>
            <person name="Johnson J."/>
            <person name="Barry K."/>
            <person name="LaButti K."/>
            <person name="Ng V."/>
            <person name="Ahrendt S."/>
            <person name="Min B."/>
            <person name="Choi I.G."/>
            <person name="Park H."/>
            <person name="Plett J.M."/>
            <person name="Magnuson J."/>
            <person name="Spatafora J.W."/>
            <person name="Nagy L.G."/>
            <person name="Henrissat B."/>
            <person name="Grigoriev I.V."/>
            <person name="Yang Z.L."/>
            <person name="Xu J."/>
            <person name="Martin F.M."/>
        </authorList>
    </citation>
    <scope>NUCLEOTIDE SEQUENCE</scope>
    <source>
        <strain evidence="1">ATCC 28755</strain>
    </source>
</reference>
<comment type="caution">
    <text evidence="1">The sequence shown here is derived from an EMBL/GenBank/DDBJ whole genome shotgun (WGS) entry which is preliminary data.</text>
</comment>
<name>A0ACB7ZU52_9AGAM</name>